<keyword evidence="3" id="KW-0418">Kinase</keyword>
<protein>
    <submittedName>
        <fullName evidence="3">Sensor histidine kinase</fullName>
    </submittedName>
</protein>
<dbReference type="InterPro" id="IPR032834">
    <property type="entry name" value="NatK-like_C"/>
</dbReference>
<evidence type="ECO:0000256" key="1">
    <source>
        <dbReference type="SAM" id="Phobius"/>
    </source>
</evidence>
<dbReference type="EMBL" id="CP060204">
    <property type="protein sequence ID" value="QNH53915.1"/>
    <property type="molecule type" value="Genomic_DNA"/>
</dbReference>
<dbReference type="AlphaFoldDB" id="A0A7G7VIH2"/>
<feature type="transmembrane region" description="Helical" evidence="1">
    <location>
        <begin position="197"/>
        <end position="220"/>
    </location>
</feature>
<evidence type="ECO:0000259" key="2">
    <source>
        <dbReference type="Pfam" id="PF14501"/>
    </source>
</evidence>
<feature type="transmembrane region" description="Helical" evidence="1">
    <location>
        <begin position="50"/>
        <end position="70"/>
    </location>
</feature>
<feature type="transmembrane region" description="Helical" evidence="1">
    <location>
        <begin position="20"/>
        <end position="38"/>
    </location>
</feature>
<keyword evidence="1" id="KW-0472">Membrane</keyword>
<feature type="transmembrane region" description="Helical" evidence="1">
    <location>
        <begin position="132"/>
        <end position="152"/>
    </location>
</feature>
<feature type="domain" description="Sensor histidine kinase NatK-like C-terminal" evidence="2">
    <location>
        <begin position="338"/>
        <end position="442"/>
    </location>
</feature>
<dbReference type="RefSeq" id="WP_185980012.1">
    <property type="nucleotide sequence ID" value="NZ_CP060204.1"/>
</dbReference>
<dbReference type="Pfam" id="PF14501">
    <property type="entry name" value="HATPase_c_5"/>
    <property type="match status" value="1"/>
</dbReference>
<feature type="transmembrane region" description="Helical" evidence="1">
    <location>
        <begin position="173"/>
        <end position="191"/>
    </location>
</feature>
<sequence>MNLPITFELLQHPLAVPMVTLFYTIVHVLPGNLIRLYLFRRYLRFSPQLVIAGLLVLIGIEAVIQIEAVTVFSRRIAFPFLFFIFFYLVAVTRVPIAKQICIIAPLGLLWFGMQTAVFAIEDAYPVFEIPFLLSGLLILASLLVIAPFCLYYGRTVADPLLADDSFDAVWKPLAWLGTLILVLTILLSPFNELRTNTALFVRLSAAIGAFCCIGLALYAMNERLRQRALREQLAHEAEMAEITRQNAVQMEENERVTRIFRAQFTELIEEAEEKLAYEDYAGIEQLMRDAAAQINTSYAPVCANEIVNILIGYWQPVFDRLGARTEYRIEIGTENPIDPLDLTAILGNLLRNAAEAMESLAPGTKRILRLALVHQADLLFLTMDNSFDGTLRYDADGNLLSSKRAHSERGIGLESIRTSLARYDGTMEVTVEDGLFAVDITLTAAMGAHREISSVGSSDQYGKADDIS</sequence>
<name>A0A7G7VIH2_9FIRM</name>
<keyword evidence="3" id="KW-0808">Transferase</keyword>
<feature type="transmembrane region" description="Helical" evidence="1">
    <location>
        <begin position="76"/>
        <end position="94"/>
    </location>
</feature>
<dbReference type="KEGG" id="stim:H1B31_08585"/>
<keyword evidence="4" id="KW-1185">Reference proteome</keyword>
<feature type="transmembrane region" description="Helical" evidence="1">
    <location>
        <begin position="101"/>
        <end position="120"/>
    </location>
</feature>
<organism evidence="3 4">
    <name type="scientific">Selenomonas timonae</name>
    <dbReference type="NCBI Taxonomy" id="2754044"/>
    <lineage>
        <taxon>Bacteria</taxon>
        <taxon>Bacillati</taxon>
        <taxon>Bacillota</taxon>
        <taxon>Negativicutes</taxon>
        <taxon>Selenomonadales</taxon>
        <taxon>Selenomonadaceae</taxon>
        <taxon>Selenomonas</taxon>
    </lineage>
</organism>
<keyword evidence="1" id="KW-1133">Transmembrane helix</keyword>
<dbReference type="Gene3D" id="3.30.565.10">
    <property type="entry name" value="Histidine kinase-like ATPase, C-terminal domain"/>
    <property type="match status" value="1"/>
</dbReference>
<gene>
    <name evidence="3" type="ORF">H1B31_08585</name>
</gene>
<dbReference type="Proteomes" id="UP000515480">
    <property type="component" value="Chromosome"/>
</dbReference>
<dbReference type="InterPro" id="IPR036890">
    <property type="entry name" value="HATPase_C_sf"/>
</dbReference>
<evidence type="ECO:0000313" key="3">
    <source>
        <dbReference type="EMBL" id="QNH53915.1"/>
    </source>
</evidence>
<keyword evidence="1" id="KW-0812">Transmembrane</keyword>
<dbReference type="CDD" id="cd16935">
    <property type="entry name" value="HATPase_AgrC-ComD-like"/>
    <property type="match status" value="1"/>
</dbReference>
<dbReference type="SUPFAM" id="SSF55874">
    <property type="entry name" value="ATPase domain of HSP90 chaperone/DNA topoisomerase II/histidine kinase"/>
    <property type="match status" value="1"/>
</dbReference>
<proteinExistence type="predicted"/>
<accession>A0A7G7VIH2</accession>
<dbReference type="GO" id="GO:0016301">
    <property type="term" value="F:kinase activity"/>
    <property type="evidence" value="ECO:0007669"/>
    <property type="project" value="UniProtKB-KW"/>
</dbReference>
<reference evidence="3 4" key="1">
    <citation type="submission" date="2020-07" db="EMBL/GenBank/DDBJ databases">
        <title>Complete genome and description of Selenomonas timonensis sp. nov., a new bacterium isolated from a gingivitis subject.</title>
        <authorList>
            <person name="Antezack A."/>
        </authorList>
    </citation>
    <scope>NUCLEOTIDE SEQUENCE [LARGE SCALE GENOMIC DNA]</scope>
    <source>
        <strain evidence="3 4">Marseille-Q3039</strain>
    </source>
</reference>
<evidence type="ECO:0000313" key="4">
    <source>
        <dbReference type="Proteomes" id="UP000515480"/>
    </source>
</evidence>